<comment type="caution">
    <text evidence="7">The sequence shown here is derived from an EMBL/GenBank/DDBJ whole genome shotgun (WGS) entry which is preliminary data.</text>
</comment>
<dbReference type="EMBL" id="JAFIDN010000010">
    <property type="protein sequence ID" value="MBP3193392.1"/>
    <property type="molecule type" value="Genomic_DNA"/>
</dbReference>
<keyword evidence="2" id="KW-1003">Cell membrane</keyword>
<dbReference type="InterPro" id="IPR050475">
    <property type="entry name" value="Prenyltransferase_related"/>
</dbReference>
<feature type="transmembrane region" description="Helical" evidence="6">
    <location>
        <begin position="106"/>
        <end position="137"/>
    </location>
</feature>
<keyword evidence="4 6" id="KW-1133">Transmembrane helix</keyword>
<dbReference type="GO" id="GO:0016765">
    <property type="term" value="F:transferase activity, transferring alkyl or aryl (other than methyl) groups"/>
    <property type="evidence" value="ECO:0007669"/>
    <property type="project" value="InterPro"/>
</dbReference>
<accession>A0A8J7RUW1</accession>
<feature type="transmembrane region" description="Helical" evidence="6">
    <location>
        <begin position="59"/>
        <end position="76"/>
    </location>
</feature>
<keyword evidence="3 6" id="KW-0812">Transmembrane</keyword>
<feature type="transmembrane region" description="Helical" evidence="6">
    <location>
        <begin position="149"/>
        <end position="167"/>
    </location>
</feature>
<keyword evidence="8" id="KW-1185">Reference proteome</keyword>
<feature type="transmembrane region" description="Helical" evidence="6">
    <location>
        <begin position="257"/>
        <end position="274"/>
    </location>
</feature>
<dbReference type="PANTHER" id="PTHR42723:SF1">
    <property type="entry name" value="CHLOROPHYLL SYNTHASE, CHLOROPLASTIC"/>
    <property type="match status" value="1"/>
</dbReference>
<feature type="transmembrane region" description="Helical" evidence="6">
    <location>
        <begin position="173"/>
        <end position="194"/>
    </location>
</feature>
<evidence type="ECO:0000256" key="4">
    <source>
        <dbReference type="ARBA" id="ARBA00022989"/>
    </source>
</evidence>
<evidence type="ECO:0000256" key="2">
    <source>
        <dbReference type="ARBA" id="ARBA00022475"/>
    </source>
</evidence>
<evidence type="ECO:0000256" key="3">
    <source>
        <dbReference type="ARBA" id="ARBA00022692"/>
    </source>
</evidence>
<organism evidence="7 8">
    <name type="scientific">Natronogracilivirga saccharolytica</name>
    <dbReference type="NCBI Taxonomy" id="2812953"/>
    <lineage>
        <taxon>Bacteria</taxon>
        <taxon>Pseudomonadati</taxon>
        <taxon>Balneolota</taxon>
        <taxon>Balneolia</taxon>
        <taxon>Balneolales</taxon>
        <taxon>Cyclonatronaceae</taxon>
        <taxon>Natronogracilivirga</taxon>
    </lineage>
</organism>
<proteinExistence type="predicted"/>
<evidence type="ECO:0000313" key="7">
    <source>
        <dbReference type="EMBL" id="MBP3193392.1"/>
    </source>
</evidence>
<dbReference type="InterPro" id="IPR044878">
    <property type="entry name" value="UbiA_sf"/>
</dbReference>
<evidence type="ECO:0000256" key="1">
    <source>
        <dbReference type="ARBA" id="ARBA00004141"/>
    </source>
</evidence>
<dbReference type="Proteomes" id="UP000673975">
    <property type="component" value="Unassembled WGS sequence"/>
</dbReference>
<reference evidence="7" key="1">
    <citation type="submission" date="2021-02" db="EMBL/GenBank/DDBJ databases">
        <title>Natronogracilivirga saccharolytica gen. nov. sp. nov. a new anaerobic, haloalkiliphilic carbohydrate-fermenting bacterium from soda lake and proposing of Cyclonatronumiaceae fam. nov. in the phylum Balneolaeota.</title>
        <authorList>
            <person name="Zhilina T.N."/>
            <person name="Sorokin D.Y."/>
            <person name="Zavarzina D.G."/>
            <person name="Toshchakov S.V."/>
            <person name="Kublanov I.V."/>
        </authorList>
    </citation>
    <scope>NUCLEOTIDE SEQUENCE</scope>
    <source>
        <strain evidence="7">Z-1702</strain>
    </source>
</reference>
<dbReference type="Pfam" id="PF01040">
    <property type="entry name" value="UbiA"/>
    <property type="match status" value="1"/>
</dbReference>
<evidence type="ECO:0000256" key="5">
    <source>
        <dbReference type="ARBA" id="ARBA00023136"/>
    </source>
</evidence>
<dbReference type="Gene3D" id="1.10.357.140">
    <property type="entry name" value="UbiA prenyltransferase"/>
    <property type="match status" value="1"/>
</dbReference>
<dbReference type="PANTHER" id="PTHR42723">
    <property type="entry name" value="CHLOROPHYLL SYNTHASE"/>
    <property type="match status" value="1"/>
</dbReference>
<keyword evidence="5 6" id="KW-0472">Membrane</keyword>
<dbReference type="GO" id="GO:0016020">
    <property type="term" value="C:membrane"/>
    <property type="evidence" value="ECO:0007669"/>
    <property type="project" value="UniProtKB-SubCell"/>
</dbReference>
<feature type="transmembrane region" description="Helical" evidence="6">
    <location>
        <begin position="294"/>
        <end position="311"/>
    </location>
</feature>
<name>A0A8J7RUW1_9BACT</name>
<dbReference type="CDD" id="cd13963">
    <property type="entry name" value="PT_UbiA_2"/>
    <property type="match status" value="1"/>
</dbReference>
<sequence length="312" mass="35100">MEKNDRKHLGKSAPPQSVRGTLQNLMRLIRPYQYTKNLFIFLPAFFDFRMDDPHIAERTFIAFAAFCMAAGAVYIFNDWMDRAEDARHPGKKHRPFASGAISASHAFVLMGVLIAGALLISALLSSVIALLISGYILMNGWYSRQLKHIPLLDVTVIGLGFVIRLLVGADAAGVTLSPWIIVLTFLLALFLSFAKRRDDIIVQKDAPQTAGKPIRKPIGYNLKFIDSSMVMTASVVVLAYILWTFSTEIADRLEQESLYMTSLFVILGILRYMYITFVEEKSGNPSLILLRDRFLQIVLAGWMASLIWILYV</sequence>
<protein>
    <submittedName>
        <fullName evidence="7">UbiA prenyltransferase family protein</fullName>
    </submittedName>
</protein>
<comment type="subcellular location">
    <subcellularLocation>
        <location evidence="1">Membrane</location>
        <topology evidence="1">Multi-pass membrane protein</topology>
    </subcellularLocation>
</comment>
<dbReference type="InterPro" id="IPR000537">
    <property type="entry name" value="UbiA_prenyltransferase"/>
</dbReference>
<dbReference type="AlphaFoldDB" id="A0A8J7RUW1"/>
<evidence type="ECO:0000256" key="6">
    <source>
        <dbReference type="SAM" id="Phobius"/>
    </source>
</evidence>
<feature type="transmembrane region" description="Helical" evidence="6">
    <location>
        <begin position="224"/>
        <end position="245"/>
    </location>
</feature>
<gene>
    <name evidence="7" type="ORF">NATSA_12005</name>
</gene>
<dbReference type="RefSeq" id="WP_210512849.1">
    <property type="nucleotide sequence ID" value="NZ_JAFIDN010000010.1"/>
</dbReference>
<evidence type="ECO:0000313" key="8">
    <source>
        <dbReference type="Proteomes" id="UP000673975"/>
    </source>
</evidence>